<evidence type="ECO:0000256" key="1">
    <source>
        <dbReference type="SAM" id="MobiDB-lite"/>
    </source>
</evidence>
<feature type="compositionally biased region" description="Polar residues" evidence="1">
    <location>
        <begin position="180"/>
        <end position="197"/>
    </location>
</feature>
<feature type="region of interest" description="Disordered" evidence="1">
    <location>
        <begin position="179"/>
        <end position="203"/>
    </location>
</feature>
<reference evidence="2 3" key="1">
    <citation type="journal article" date="2023" name="G3 (Bethesda)">
        <title>A chromosome-length genome assembly and annotation of blackberry (Rubus argutus, cv. 'Hillquist').</title>
        <authorList>
            <person name="Bruna T."/>
            <person name="Aryal R."/>
            <person name="Dudchenko O."/>
            <person name="Sargent D.J."/>
            <person name="Mead D."/>
            <person name="Buti M."/>
            <person name="Cavallini A."/>
            <person name="Hytonen T."/>
            <person name="Andres J."/>
            <person name="Pham M."/>
            <person name="Weisz D."/>
            <person name="Mascagni F."/>
            <person name="Usai G."/>
            <person name="Natali L."/>
            <person name="Bassil N."/>
            <person name="Fernandez G.E."/>
            <person name="Lomsadze A."/>
            <person name="Armour M."/>
            <person name="Olukolu B."/>
            <person name="Poorten T."/>
            <person name="Britton C."/>
            <person name="Davik J."/>
            <person name="Ashrafi H."/>
            <person name="Aiden E.L."/>
            <person name="Borodovsky M."/>
            <person name="Worthington M."/>
        </authorList>
    </citation>
    <scope>NUCLEOTIDE SEQUENCE [LARGE SCALE GENOMIC DNA]</scope>
    <source>
        <strain evidence="2">PI 553951</strain>
    </source>
</reference>
<organism evidence="2 3">
    <name type="scientific">Rubus argutus</name>
    <name type="common">Southern blackberry</name>
    <dbReference type="NCBI Taxonomy" id="59490"/>
    <lineage>
        <taxon>Eukaryota</taxon>
        <taxon>Viridiplantae</taxon>
        <taxon>Streptophyta</taxon>
        <taxon>Embryophyta</taxon>
        <taxon>Tracheophyta</taxon>
        <taxon>Spermatophyta</taxon>
        <taxon>Magnoliopsida</taxon>
        <taxon>eudicotyledons</taxon>
        <taxon>Gunneridae</taxon>
        <taxon>Pentapetalae</taxon>
        <taxon>rosids</taxon>
        <taxon>fabids</taxon>
        <taxon>Rosales</taxon>
        <taxon>Rosaceae</taxon>
        <taxon>Rosoideae</taxon>
        <taxon>Rosoideae incertae sedis</taxon>
        <taxon>Rubus</taxon>
    </lineage>
</organism>
<dbReference type="Proteomes" id="UP001457282">
    <property type="component" value="Unassembled WGS sequence"/>
</dbReference>
<protein>
    <submittedName>
        <fullName evidence="2">Uncharacterized protein</fullName>
    </submittedName>
</protein>
<dbReference type="AlphaFoldDB" id="A0AAW1VPU7"/>
<name>A0AAW1VPU7_RUBAR</name>
<comment type="caution">
    <text evidence="2">The sequence shown here is derived from an EMBL/GenBank/DDBJ whole genome shotgun (WGS) entry which is preliminary data.</text>
</comment>
<evidence type="ECO:0000313" key="3">
    <source>
        <dbReference type="Proteomes" id="UP001457282"/>
    </source>
</evidence>
<accession>A0AAW1VPU7</accession>
<sequence length="302" mass="32910">MANCTLPCSNKTTVMNPVPVETHTANGIDSTEIINNISSALKTNALPDQTSDSKQEGGHRPWMLMSYKNKKMNSTKLPGNAVPVKSGSRFTLLQNFFEGFDDALREEPPTPIQELGKNQYASEPKIVTQWKKVPAKAKGKSETSSSGRILAEFNPRATPNSLKPLKDITNGKLDWPKVAKSSSNVSKHNTRTHSISQSRKKHSEAHDIIAKAPFPNLESLISGVQSQPVPSDTSILFGHCPPEILDTGSDCPNAMDVILPVPPHNDQVCSDLVSKTIDVDLSHENIDTGFDISSNLEDMSDD</sequence>
<dbReference type="EMBL" id="JBEDUW010000200">
    <property type="protein sequence ID" value="KAK9904392.1"/>
    <property type="molecule type" value="Genomic_DNA"/>
</dbReference>
<evidence type="ECO:0000313" key="2">
    <source>
        <dbReference type="EMBL" id="KAK9904392.1"/>
    </source>
</evidence>
<keyword evidence="3" id="KW-1185">Reference proteome</keyword>
<gene>
    <name evidence="2" type="ORF">M0R45_000758</name>
</gene>
<proteinExistence type="predicted"/>